<accession>A0A6G4X7J4</accession>
<sequence>MGTTELTAAGVGAGDEVVLPAFGGAHVAEAVRELGARPVCADIDPRSFCLDPDAVEAVLTERTAAVVPVHLFGRSADMGRLAEVAGRAGARLVEWEPAPRADSVDAVRRRQYAAYFDRRLRGVVIPPAPRSAEHAYTSYVVRVPGNGRPDRDVFKRALRARGVECQVPVKAPVHWMPGFRQAVHLAAAESAAEECLALPLSAAMTKRELQHVVSACNALGGLMREEPAC</sequence>
<dbReference type="Gene3D" id="3.40.640.10">
    <property type="entry name" value="Type I PLP-dependent aspartate aminotransferase-like (Major domain)"/>
    <property type="match status" value="1"/>
</dbReference>
<protein>
    <submittedName>
        <fullName evidence="3">DegT/DnrJ/EryC1/StrS aminotransferase</fullName>
    </submittedName>
</protein>
<dbReference type="RefSeq" id="WP_165302782.1">
    <property type="nucleotide sequence ID" value="NZ_JAAKZZ010000626.1"/>
</dbReference>
<dbReference type="InterPro" id="IPR015422">
    <property type="entry name" value="PyrdxlP-dep_Trfase_small"/>
</dbReference>
<evidence type="ECO:0000256" key="2">
    <source>
        <dbReference type="ARBA" id="ARBA00037999"/>
    </source>
</evidence>
<dbReference type="InterPro" id="IPR000653">
    <property type="entry name" value="DegT/StrS_aminotransferase"/>
</dbReference>
<evidence type="ECO:0000256" key="1">
    <source>
        <dbReference type="ARBA" id="ARBA00022898"/>
    </source>
</evidence>
<name>A0A6G4X7J4_9ACTN</name>
<dbReference type="InterPro" id="IPR015421">
    <property type="entry name" value="PyrdxlP-dep_Trfase_major"/>
</dbReference>
<reference evidence="3 4" key="1">
    <citation type="submission" date="2020-02" db="EMBL/GenBank/DDBJ databases">
        <title>Whole-genome analyses of novel actinobacteria.</title>
        <authorList>
            <person name="Sahin N."/>
            <person name="Tatar D."/>
        </authorList>
    </citation>
    <scope>NUCLEOTIDE SEQUENCE [LARGE SCALE GENOMIC DNA]</scope>
    <source>
        <strain evidence="3 4">SB3404</strain>
    </source>
</reference>
<keyword evidence="3" id="KW-0808">Transferase</keyword>
<dbReference type="PANTHER" id="PTHR30244:SF36">
    <property type="entry name" value="3-OXO-GLUCOSE-6-PHOSPHATE:GLUTAMATE AMINOTRANSFERASE"/>
    <property type="match status" value="1"/>
</dbReference>
<evidence type="ECO:0000313" key="4">
    <source>
        <dbReference type="Proteomes" id="UP000477722"/>
    </source>
</evidence>
<dbReference type="Proteomes" id="UP000477722">
    <property type="component" value="Unassembled WGS sequence"/>
</dbReference>
<dbReference type="AlphaFoldDB" id="A0A6G4X7J4"/>
<dbReference type="PANTHER" id="PTHR30244">
    <property type="entry name" value="TRANSAMINASE"/>
    <property type="match status" value="1"/>
</dbReference>
<comment type="similarity">
    <text evidence="2">Belongs to the DegT/DnrJ/EryC1 family.</text>
</comment>
<evidence type="ECO:0000313" key="3">
    <source>
        <dbReference type="EMBL" id="NGO73112.1"/>
    </source>
</evidence>
<comment type="caution">
    <text evidence="3">The sequence shown here is derived from an EMBL/GenBank/DDBJ whole genome shotgun (WGS) entry which is preliminary data.</text>
</comment>
<dbReference type="InterPro" id="IPR015424">
    <property type="entry name" value="PyrdxlP-dep_Trfase"/>
</dbReference>
<proteinExistence type="inferred from homology"/>
<dbReference type="GO" id="GO:0008483">
    <property type="term" value="F:transaminase activity"/>
    <property type="evidence" value="ECO:0007669"/>
    <property type="project" value="UniProtKB-KW"/>
</dbReference>
<keyword evidence="1" id="KW-0663">Pyridoxal phosphate</keyword>
<gene>
    <name evidence="3" type="ORF">G5C65_33210</name>
</gene>
<keyword evidence="4" id="KW-1185">Reference proteome</keyword>
<dbReference type="EMBL" id="JAAKZZ010000626">
    <property type="protein sequence ID" value="NGO73112.1"/>
    <property type="molecule type" value="Genomic_DNA"/>
</dbReference>
<dbReference type="Gene3D" id="3.90.1150.10">
    <property type="entry name" value="Aspartate Aminotransferase, domain 1"/>
    <property type="match status" value="1"/>
</dbReference>
<dbReference type="SUPFAM" id="SSF53383">
    <property type="entry name" value="PLP-dependent transferases"/>
    <property type="match status" value="1"/>
</dbReference>
<dbReference type="GO" id="GO:0030170">
    <property type="term" value="F:pyridoxal phosphate binding"/>
    <property type="evidence" value="ECO:0007669"/>
    <property type="project" value="TreeGrafter"/>
</dbReference>
<organism evidence="3 4">
    <name type="scientific">Streptomyces boncukensis</name>
    <dbReference type="NCBI Taxonomy" id="2711219"/>
    <lineage>
        <taxon>Bacteria</taxon>
        <taxon>Bacillati</taxon>
        <taxon>Actinomycetota</taxon>
        <taxon>Actinomycetes</taxon>
        <taxon>Kitasatosporales</taxon>
        <taxon>Streptomycetaceae</taxon>
        <taxon>Streptomyces</taxon>
    </lineage>
</organism>
<keyword evidence="3" id="KW-0032">Aminotransferase</keyword>
<dbReference type="Pfam" id="PF01041">
    <property type="entry name" value="DegT_DnrJ_EryC1"/>
    <property type="match status" value="2"/>
</dbReference>
<dbReference type="GO" id="GO:0000271">
    <property type="term" value="P:polysaccharide biosynthetic process"/>
    <property type="evidence" value="ECO:0007669"/>
    <property type="project" value="TreeGrafter"/>
</dbReference>